<evidence type="ECO:0000313" key="1">
    <source>
        <dbReference type="EMBL" id="KAA2241844.1"/>
    </source>
</evidence>
<dbReference type="RefSeq" id="WP_149839350.1">
    <property type="nucleotide sequence ID" value="NZ_VUOC01000003.1"/>
</dbReference>
<proteinExistence type="predicted"/>
<dbReference type="AlphaFoldDB" id="A0A5B2VSM1"/>
<comment type="caution">
    <text evidence="1">The sequence shown here is derived from an EMBL/GenBank/DDBJ whole genome shotgun (WGS) entry which is preliminary data.</text>
</comment>
<dbReference type="PROSITE" id="PS51257">
    <property type="entry name" value="PROKAR_LIPOPROTEIN"/>
    <property type="match status" value="1"/>
</dbReference>
<dbReference type="InterPro" id="IPR041662">
    <property type="entry name" value="SusD-like_2"/>
</dbReference>
<protein>
    <submittedName>
        <fullName evidence="1">SusD/RagB family nutrient-binding outer membrane lipoprotein</fullName>
    </submittedName>
</protein>
<keyword evidence="2" id="KW-1185">Reference proteome</keyword>
<reference evidence="1 2" key="1">
    <citation type="submission" date="2019-09" db="EMBL/GenBank/DDBJ databases">
        <title>Chitinophaga ginsengihumi sp. nov., isolated from soil of ginseng rhizosphere.</title>
        <authorList>
            <person name="Lee J."/>
        </authorList>
    </citation>
    <scope>NUCLEOTIDE SEQUENCE [LARGE SCALE GENOMIC DNA]</scope>
    <source>
        <strain evidence="1 2">BN140078</strain>
    </source>
</reference>
<keyword evidence="1" id="KW-0449">Lipoprotein</keyword>
<dbReference type="Pfam" id="PF12771">
    <property type="entry name" value="SusD-like_2"/>
    <property type="match status" value="1"/>
</dbReference>
<dbReference type="Proteomes" id="UP000324611">
    <property type="component" value="Unassembled WGS sequence"/>
</dbReference>
<evidence type="ECO:0000313" key="2">
    <source>
        <dbReference type="Proteomes" id="UP000324611"/>
    </source>
</evidence>
<reference evidence="1 2" key="2">
    <citation type="submission" date="2019-09" db="EMBL/GenBank/DDBJ databases">
        <authorList>
            <person name="Jin C."/>
        </authorList>
    </citation>
    <scope>NUCLEOTIDE SEQUENCE [LARGE SCALE GENOMIC DNA]</scope>
    <source>
        <strain evidence="1 2">BN140078</strain>
    </source>
</reference>
<dbReference type="EMBL" id="VUOC01000003">
    <property type="protein sequence ID" value="KAA2241844.1"/>
    <property type="molecule type" value="Genomic_DNA"/>
</dbReference>
<dbReference type="SUPFAM" id="SSF48452">
    <property type="entry name" value="TPR-like"/>
    <property type="match status" value="1"/>
</dbReference>
<name>A0A5B2VSM1_9BACT</name>
<sequence length="523" mass="58619">MKKNILIILMLVPVLGFIASCKKSSFEDRYLNPEKTTNGTIDGLYTGLFRNRRIVPDYWNVFTFMTGQMGIYTQTVGVPTTNKMYEQAVAFAEQRWDDFYASPDGNWTAPISSYREMEKLYKDLSDVEKDGYLLLMETGKVFLLDQATQMVDFYGDIPFSKAGSLNTNGTVDLPSYDNGADVYDTALVNLKRISNWLATVQPQQFYLSKLAKQDIVYKGDLQKWRRYTNSLILRLAMRISYVDEPKAKSYIQEIMGDPTRYPVIDGNADNALVTTGSTDLLTILDGSQGAFVNGHNVAPGYLVDSLWKPSGDPRLRIVYALNKNGQYQGLPVSLPFAQQQAMISNQLVSTLDTVTFVKNQRVPGIIMAAAEVNFLKAEAAERWGFTGGTAKSFYENGIKQSIELYYSIHTNSSDPGTRETPITGAEIALLLTNAKVAYGTDNLNKIATQKWADFGLFQNTQAWAEMRRTGFPKLTFATDPGTTQVPSPAYRLLYPTKEVAMNAKNYAAVADKDKPFSKVFWMR</sequence>
<dbReference type="Gene3D" id="1.25.40.390">
    <property type="match status" value="1"/>
</dbReference>
<accession>A0A5B2VSM1</accession>
<organism evidence="1 2">
    <name type="scientific">Chitinophaga agrisoli</name>
    <dbReference type="NCBI Taxonomy" id="2607653"/>
    <lineage>
        <taxon>Bacteria</taxon>
        <taxon>Pseudomonadati</taxon>
        <taxon>Bacteroidota</taxon>
        <taxon>Chitinophagia</taxon>
        <taxon>Chitinophagales</taxon>
        <taxon>Chitinophagaceae</taxon>
        <taxon>Chitinophaga</taxon>
    </lineage>
</organism>
<dbReference type="InterPro" id="IPR011990">
    <property type="entry name" value="TPR-like_helical_dom_sf"/>
</dbReference>
<gene>
    <name evidence="1" type="ORF">F0L74_18445</name>
</gene>